<reference evidence="1" key="1">
    <citation type="submission" date="2022-03" db="EMBL/GenBank/DDBJ databases">
        <authorList>
            <person name="Tunstrom K."/>
        </authorList>
    </citation>
    <scope>NUCLEOTIDE SEQUENCE</scope>
</reference>
<sequence>MTSLCMDNGKRTKRFLKSFVTDTITNSYQSYRLRDIDNGVQLYKLRMSNDIRVDIDNRWVFPYSPLLGKTYKAHINVELCSSVKSIKYICNSNEAICMFGFHVHESDPAVIHLAMHLENG</sequence>
<accession>A0AAU9TIW9</accession>
<name>A0AAU9TIW9_EUPED</name>
<dbReference type="EMBL" id="CAKOGL010000004">
    <property type="protein sequence ID" value="CAH2085344.1"/>
    <property type="molecule type" value="Genomic_DNA"/>
</dbReference>
<evidence type="ECO:0000313" key="2">
    <source>
        <dbReference type="Proteomes" id="UP001153954"/>
    </source>
</evidence>
<dbReference type="AlphaFoldDB" id="A0AAU9TIW9"/>
<dbReference type="Proteomes" id="UP001153954">
    <property type="component" value="Unassembled WGS sequence"/>
</dbReference>
<evidence type="ECO:0000313" key="1">
    <source>
        <dbReference type="EMBL" id="CAH2085344.1"/>
    </source>
</evidence>
<protein>
    <submittedName>
        <fullName evidence="1">Uncharacterized protein</fullName>
    </submittedName>
</protein>
<proteinExistence type="predicted"/>
<comment type="caution">
    <text evidence="1">The sequence shown here is derived from an EMBL/GenBank/DDBJ whole genome shotgun (WGS) entry which is preliminary data.</text>
</comment>
<organism evidence="1 2">
    <name type="scientific">Euphydryas editha</name>
    <name type="common">Edith's checkerspot</name>
    <dbReference type="NCBI Taxonomy" id="104508"/>
    <lineage>
        <taxon>Eukaryota</taxon>
        <taxon>Metazoa</taxon>
        <taxon>Ecdysozoa</taxon>
        <taxon>Arthropoda</taxon>
        <taxon>Hexapoda</taxon>
        <taxon>Insecta</taxon>
        <taxon>Pterygota</taxon>
        <taxon>Neoptera</taxon>
        <taxon>Endopterygota</taxon>
        <taxon>Lepidoptera</taxon>
        <taxon>Glossata</taxon>
        <taxon>Ditrysia</taxon>
        <taxon>Papilionoidea</taxon>
        <taxon>Nymphalidae</taxon>
        <taxon>Nymphalinae</taxon>
        <taxon>Euphydryas</taxon>
    </lineage>
</organism>
<gene>
    <name evidence="1" type="ORF">EEDITHA_LOCUS1826</name>
</gene>
<keyword evidence="2" id="KW-1185">Reference proteome</keyword>